<dbReference type="OrthoDB" id="1303002at2759"/>
<dbReference type="EMBL" id="BMAC01000041">
    <property type="protein sequence ID" value="GFP82366.1"/>
    <property type="molecule type" value="Genomic_DNA"/>
</dbReference>
<gene>
    <name evidence="2" type="ORF">PHJA_000379700</name>
</gene>
<evidence type="ECO:0000313" key="3">
    <source>
        <dbReference type="Proteomes" id="UP000653305"/>
    </source>
</evidence>
<proteinExistence type="predicted"/>
<dbReference type="Proteomes" id="UP000653305">
    <property type="component" value="Unassembled WGS sequence"/>
</dbReference>
<evidence type="ECO:0000313" key="2">
    <source>
        <dbReference type="EMBL" id="GFP82366.1"/>
    </source>
</evidence>
<keyword evidence="3" id="KW-1185">Reference proteome</keyword>
<protein>
    <submittedName>
        <fullName evidence="2">Probable transposase-like protein at4g04430</fullName>
    </submittedName>
</protein>
<feature type="region of interest" description="Disordered" evidence="1">
    <location>
        <begin position="152"/>
        <end position="179"/>
    </location>
</feature>
<name>A0A830B5Y2_9LAMI</name>
<evidence type="ECO:0000256" key="1">
    <source>
        <dbReference type="SAM" id="MobiDB-lite"/>
    </source>
</evidence>
<dbReference type="InterPro" id="IPR004252">
    <property type="entry name" value="Probable_transposase_24"/>
</dbReference>
<reference evidence="2" key="1">
    <citation type="submission" date="2020-07" db="EMBL/GenBank/DDBJ databases">
        <title>Ethylene signaling mediates host invasion by parasitic plants.</title>
        <authorList>
            <person name="Yoshida S."/>
        </authorList>
    </citation>
    <scope>NUCLEOTIDE SEQUENCE</scope>
    <source>
        <strain evidence="2">Okayama</strain>
    </source>
</reference>
<dbReference type="AlphaFoldDB" id="A0A830B5Y2"/>
<comment type="caution">
    <text evidence="2">The sequence shown here is derived from an EMBL/GenBank/DDBJ whole genome shotgun (WGS) entry which is preliminary data.</text>
</comment>
<accession>A0A830B5Y2</accession>
<sequence length="329" mass="37443">MTRGNGRGRVIPGGRGAAQSGLGVVARRTRRVTRDKIPLSVEENTLIPSGKASTVTTKIFHNFIECEGYCWKNVPKETRDLYFEEFKKCFSWNYKDVALNKAIRSAWNIKAELRYSDMIYRWKKQGSKPSCVHENTWKHWLQYWETAEARKKSAQQSQNRRSEPMGRGTGLSRHKGGSRSAVEHGRTLAKLFGRKATDWDVFLRLHDPNGDGNFVDKKSRELAKRVQKRVATLSEPVSPSRIEKIFLEECGGVSVKKRVYGIGDRSLAHVSSSKATVTAASSVNEEELTRRITHQVQQHFMTQMQSYQAEMNAKYQKLLGMMGRADLDA</sequence>
<dbReference type="Pfam" id="PF03004">
    <property type="entry name" value="Transposase_24"/>
    <property type="match status" value="1"/>
</dbReference>
<organism evidence="2 3">
    <name type="scientific">Phtheirospermum japonicum</name>
    <dbReference type="NCBI Taxonomy" id="374723"/>
    <lineage>
        <taxon>Eukaryota</taxon>
        <taxon>Viridiplantae</taxon>
        <taxon>Streptophyta</taxon>
        <taxon>Embryophyta</taxon>
        <taxon>Tracheophyta</taxon>
        <taxon>Spermatophyta</taxon>
        <taxon>Magnoliopsida</taxon>
        <taxon>eudicotyledons</taxon>
        <taxon>Gunneridae</taxon>
        <taxon>Pentapetalae</taxon>
        <taxon>asterids</taxon>
        <taxon>lamiids</taxon>
        <taxon>Lamiales</taxon>
        <taxon>Orobanchaceae</taxon>
        <taxon>Orobanchaceae incertae sedis</taxon>
        <taxon>Phtheirospermum</taxon>
    </lineage>
</organism>